<dbReference type="Pfam" id="PF07742">
    <property type="entry name" value="BTG"/>
    <property type="match status" value="1"/>
</dbReference>
<dbReference type="AlphaFoldDB" id="A0A8S9ZL70"/>
<gene>
    <name evidence="4" type="ORF">Mgra_00006674</name>
</gene>
<comment type="caution">
    <text evidence="4">The sequence shown here is derived from an EMBL/GenBank/DDBJ whole genome shotgun (WGS) entry which is preliminary data.</text>
</comment>
<evidence type="ECO:0000313" key="4">
    <source>
        <dbReference type="EMBL" id="KAF7633936.1"/>
    </source>
</evidence>
<comment type="similarity">
    <text evidence="1">Belongs to the BTG family.</text>
</comment>
<dbReference type="PANTHER" id="PTHR17537:SF5">
    <property type="entry name" value="TRANSDUCER OF ERBB2, ISOFORM A"/>
    <property type="match status" value="1"/>
</dbReference>
<evidence type="ECO:0000256" key="2">
    <source>
        <dbReference type="ARBA" id="ARBA00022553"/>
    </source>
</evidence>
<keyword evidence="2" id="KW-0597">Phosphoprotein</keyword>
<accession>A0A8S9ZL70</accession>
<dbReference type="SUPFAM" id="SSF160696">
    <property type="entry name" value="BTG domain-like"/>
    <property type="match status" value="1"/>
</dbReference>
<keyword evidence="5" id="KW-1185">Reference proteome</keyword>
<evidence type="ECO:0000259" key="3">
    <source>
        <dbReference type="SMART" id="SM00099"/>
    </source>
</evidence>
<reference evidence="4" key="1">
    <citation type="journal article" date="2020" name="Ecol. Evol.">
        <title>Genome structure and content of the rice root-knot nematode (Meloidogyne graminicola).</title>
        <authorList>
            <person name="Phan N.T."/>
            <person name="Danchin E.G.J."/>
            <person name="Klopp C."/>
            <person name="Perfus-Barbeoch L."/>
            <person name="Kozlowski D.K."/>
            <person name="Koutsovoulos G.D."/>
            <person name="Lopez-Roques C."/>
            <person name="Bouchez O."/>
            <person name="Zahm M."/>
            <person name="Besnard G."/>
            <person name="Bellafiore S."/>
        </authorList>
    </citation>
    <scope>NUCLEOTIDE SEQUENCE</scope>
    <source>
        <strain evidence="4">VN-18</strain>
    </source>
</reference>
<feature type="domain" description="Anti-proliferative protein" evidence="3">
    <location>
        <begin position="1"/>
        <end position="107"/>
    </location>
</feature>
<proteinExistence type="inferred from homology"/>
<organism evidence="4 5">
    <name type="scientific">Meloidogyne graminicola</name>
    <dbReference type="NCBI Taxonomy" id="189291"/>
    <lineage>
        <taxon>Eukaryota</taxon>
        <taxon>Metazoa</taxon>
        <taxon>Ecdysozoa</taxon>
        <taxon>Nematoda</taxon>
        <taxon>Chromadorea</taxon>
        <taxon>Rhabditida</taxon>
        <taxon>Tylenchina</taxon>
        <taxon>Tylenchomorpha</taxon>
        <taxon>Tylenchoidea</taxon>
        <taxon>Meloidogynidae</taxon>
        <taxon>Meloidogyninae</taxon>
        <taxon>Meloidogyne</taxon>
    </lineage>
</organism>
<dbReference type="InterPro" id="IPR036054">
    <property type="entry name" value="BTG-like_sf"/>
</dbReference>
<dbReference type="GO" id="GO:0003714">
    <property type="term" value="F:transcription corepressor activity"/>
    <property type="evidence" value="ECO:0007669"/>
    <property type="project" value="TreeGrafter"/>
</dbReference>
<dbReference type="GO" id="GO:0005634">
    <property type="term" value="C:nucleus"/>
    <property type="evidence" value="ECO:0007669"/>
    <property type="project" value="TreeGrafter"/>
</dbReference>
<dbReference type="PANTHER" id="PTHR17537">
    <property type="entry name" value="TRANSDUCER OF ERBB2 TOB"/>
    <property type="match status" value="1"/>
</dbReference>
<name>A0A8S9ZL70_9BILA</name>
<dbReference type="GO" id="GO:0005737">
    <property type="term" value="C:cytoplasm"/>
    <property type="evidence" value="ECO:0007669"/>
    <property type="project" value="TreeGrafter"/>
</dbReference>
<sequence>MYTEIRELINFLARYFHLRIPRLRIGMFCEHMANNCLFRFQPYWNINVPKQHEEQRIIRVSRSLCDETFTSAANSVGLMLEELLNCLPEHLILYVNPGEVFYCSCDYSPPVPIWLGSVNEDLSYNEQKVNGHSLIPPPPLPSNILPPPSIQPLNSLFSSLHSNNTSIASLFTSQRNTLNTANTLDSNSSNVDFSALDWRINLSLVSPRELGYDYTNPYTGFRMFRYLLPGAPNFTVETFAITRFGSFRKRPEHEKVFVDKIKDFVNSGTGIEGVNTTTIESNSATTTTSTRGNCGGIWSSSNEGLWMMSDELKQLNF</sequence>
<dbReference type="Gene3D" id="3.90.640.90">
    <property type="entry name" value="Anti-proliferative protein, N-terminal domain"/>
    <property type="match status" value="1"/>
</dbReference>
<evidence type="ECO:0000313" key="5">
    <source>
        <dbReference type="Proteomes" id="UP000605970"/>
    </source>
</evidence>
<dbReference type="InterPro" id="IPR002087">
    <property type="entry name" value="Anti_prolifrtn"/>
</dbReference>
<dbReference type="InterPro" id="IPR015676">
    <property type="entry name" value="Tob1/2"/>
</dbReference>
<dbReference type="Proteomes" id="UP000605970">
    <property type="component" value="Unassembled WGS sequence"/>
</dbReference>
<dbReference type="EMBL" id="JABEBT010000067">
    <property type="protein sequence ID" value="KAF7633936.1"/>
    <property type="molecule type" value="Genomic_DNA"/>
</dbReference>
<evidence type="ECO:0000256" key="1">
    <source>
        <dbReference type="ARBA" id="ARBA00007989"/>
    </source>
</evidence>
<dbReference type="SMART" id="SM00099">
    <property type="entry name" value="btg1"/>
    <property type="match status" value="1"/>
</dbReference>
<dbReference type="OrthoDB" id="19928at2759"/>
<protein>
    <submittedName>
        <fullName evidence="4">Anti_prolifrtn domain-containing protein</fullName>
    </submittedName>
</protein>